<comment type="caution">
    <text evidence="2">The sequence shown here is derived from an EMBL/GenBank/DDBJ whole genome shotgun (WGS) entry which is preliminary data.</text>
</comment>
<organism evidence="2 3">
    <name type="scientific">Vibrio ostreicida</name>
    <dbReference type="NCBI Taxonomy" id="526588"/>
    <lineage>
        <taxon>Bacteria</taxon>
        <taxon>Pseudomonadati</taxon>
        <taxon>Pseudomonadota</taxon>
        <taxon>Gammaproteobacteria</taxon>
        <taxon>Vibrionales</taxon>
        <taxon>Vibrionaceae</taxon>
        <taxon>Vibrio</taxon>
    </lineage>
</organism>
<dbReference type="RefSeq" id="WP_170882444.1">
    <property type="nucleotide sequence ID" value="NZ_JABEYA020000002.1"/>
</dbReference>
<dbReference type="PIRSF" id="PIRSF020419">
    <property type="entry name" value="Fe_uptake_reg_CjrA_prd"/>
    <property type="match status" value="1"/>
</dbReference>
<reference evidence="3" key="1">
    <citation type="journal article" date="2019" name="Int. J. Syst. Evol. Microbiol.">
        <title>The Global Catalogue of Microorganisms (GCM) 10K type strain sequencing project: providing services to taxonomists for standard genome sequencing and annotation.</title>
        <authorList>
            <consortium name="The Broad Institute Genomics Platform"/>
            <consortium name="The Broad Institute Genome Sequencing Center for Infectious Disease"/>
            <person name="Wu L."/>
            <person name="Ma J."/>
        </authorList>
    </citation>
    <scope>NUCLEOTIDE SEQUENCE [LARGE SCALE GENOMIC DNA]</scope>
    <source>
        <strain evidence="3">CECT 7398</strain>
    </source>
</reference>
<name>A0ABT8BS90_9VIBR</name>
<sequence length="312" mass="35319">MHKLTSLALIAFSLSACSTLPEPKVSNFYDYQLYSPDARPLTLTALPNKLIDADVILVGEFHTHPGIHHFQTDLLQRLTASATQSSKRVTLSMEQFSRESQPVLNNYLSGQIGEQTLMQNANAWPNYESDYRPLMELAKTHQIDVIAANAPKSIVRCVGRQGLDYLDKLSPKQRLNIAKNIETSPSPYKQKFMASMHHGQSDQTEKQFAAQMVWDETMAESITNHLEQYPNAQVLHIAGRFHIEQGLGTKASILNRNPDLNVVVVSPVLEPSTDSHDFQLKVLDLPVRYQQRENRNKAYQKLSQRHQDLTCL</sequence>
<dbReference type="Gene3D" id="3.40.50.11550">
    <property type="match status" value="1"/>
</dbReference>
<dbReference type="InterPro" id="IPR007314">
    <property type="entry name" value="Cofac_haem-bd_dom"/>
</dbReference>
<keyword evidence="2" id="KW-0449">Lipoprotein</keyword>
<feature type="domain" description="Haem-binding uptake Tiki superfamily ChaN" evidence="1">
    <location>
        <begin position="48"/>
        <end position="251"/>
    </location>
</feature>
<dbReference type="InterPro" id="IPR016773">
    <property type="entry name" value="Fe3_uptake_reg_CjrA_prd"/>
</dbReference>
<dbReference type="Pfam" id="PF04187">
    <property type="entry name" value="Cofac_haem_bdg"/>
    <property type="match status" value="1"/>
</dbReference>
<dbReference type="SUPFAM" id="SSF159501">
    <property type="entry name" value="EreA/ChaN-like"/>
    <property type="match status" value="1"/>
</dbReference>
<evidence type="ECO:0000313" key="3">
    <source>
        <dbReference type="Proteomes" id="UP001238540"/>
    </source>
</evidence>
<gene>
    <name evidence="2" type="ORF">QWZ16_07615</name>
</gene>
<evidence type="ECO:0000313" key="2">
    <source>
        <dbReference type="EMBL" id="MDN3609568.1"/>
    </source>
</evidence>
<dbReference type="EMBL" id="JAUFQC010000001">
    <property type="protein sequence ID" value="MDN3609568.1"/>
    <property type="molecule type" value="Genomic_DNA"/>
</dbReference>
<dbReference type="Proteomes" id="UP001238540">
    <property type="component" value="Unassembled WGS sequence"/>
</dbReference>
<keyword evidence="3" id="KW-1185">Reference proteome</keyword>
<dbReference type="CDD" id="cd14727">
    <property type="entry name" value="ChanN-like"/>
    <property type="match status" value="1"/>
</dbReference>
<protein>
    <submittedName>
        <fullName evidence="2">ChaN family lipoprotein</fullName>
    </submittedName>
</protein>
<accession>A0ABT8BS90</accession>
<proteinExistence type="predicted"/>
<evidence type="ECO:0000259" key="1">
    <source>
        <dbReference type="Pfam" id="PF04187"/>
    </source>
</evidence>
<dbReference type="PROSITE" id="PS51257">
    <property type="entry name" value="PROKAR_LIPOPROTEIN"/>
    <property type="match status" value="1"/>
</dbReference>